<dbReference type="AlphaFoldDB" id="A0A657LXB0"/>
<dbReference type="EMBL" id="LSRP01000082">
    <property type="protein sequence ID" value="OJF97581.1"/>
    <property type="molecule type" value="Genomic_DNA"/>
</dbReference>
<proteinExistence type="predicted"/>
<sequence>MANPIYARMQATAQRLIAKFGQVGTVTRLAPPDPVLGGDPVETAYPATLVPLTYDARYINGTTITTADREIYISSVGLGIEPEAGDLVSAGGVQYHIVAADPNNFDGATNVVFIIQGRIA</sequence>
<reference evidence="1 2" key="1">
    <citation type="submission" date="2016-02" db="EMBL/GenBank/DDBJ databases">
        <title>Genome sequencing of a beta-galactosidase producing bacteria Rhizobium sp. 59.</title>
        <authorList>
            <person name="Wang D."/>
            <person name="Kot W."/>
            <person name="Qin Y."/>
            <person name="Hansen L."/>
            <person name="Naqvi K."/>
            <person name="Rensing C."/>
        </authorList>
    </citation>
    <scope>NUCLEOTIDE SEQUENCE [LARGE SCALE GENOMIC DNA]</scope>
    <source>
        <strain evidence="1 2">59</strain>
    </source>
</reference>
<evidence type="ECO:0000313" key="1">
    <source>
        <dbReference type="EMBL" id="OJF97581.1"/>
    </source>
</evidence>
<gene>
    <name evidence="1" type="ORF">AX760_16590</name>
</gene>
<name>A0A657LXB0_9HYPH</name>
<evidence type="ECO:0000313" key="2">
    <source>
        <dbReference type="Proteomes" id="UP000182661"/>
    </source>
</evidence>
<protein>
    <submittedName>
        <fullName evidence="1">Uncharacterized protein</fullName>
    </submittedName>
</protein>
<keyword evidence="2" id="KW-1185">Reference proteome</keyword>
<comment type="caution">
    <text evidence="1">The sequence shown here is derived from an EMBL/GenBank/DDBJ whole genome shotgun (WGS) entry which is preliminary data.</text>
</comment>
<accession>A0A657LXB0</accession>
<dbReference type="RefSeq" id="WP_071832956.1">
    <property type="nucleotide sequence ID" value="NZ_LSRP01000082.1"/>
</dbReference>
<dbReference type="Proteomes" id="UP000182661">
    <property type="component" value="Unassembled WGS sequence"/>
</dbReference>
<dbReference type="OrthoDB" id="7205619at2"/>
<organism evidence="1 2">
    <name type="scientific">Pararhizobium antarcticum</name>
    <dbReference type="NCBI Taxonomy" id="1798805"/>
    <lineage>
        <taxon>Bacteria</taxon>
        <taxon>Pseudomonadati</taxon>
        <taxon>Pseudomonadota</taxon>
        <taxon>Alphaproteobacteria</taxon>
        <taxon>Hyphomicrobiales</taxon>
        <taxon>Rhizobiaceae</taxon>
        <taxon>Rhizobium/Agrobacterium group</taxon>
        <taxon>Pararhizobium</taxon>
    </lineage>
</organism>